<sequence>MKYPIYFVSLLAVLAGCTPSNVKTKARTGSSAGATSSRSSDPFLFALRSRFLDNGDQVRVYVSVEPERELTPEAFAQEFTVRTSLLPDYNSRQELLPARAVKLTEGENFLKKGQSFILWYDLPKPAADKQIYTGVAMTEITDTKGGTAVNDTPIRFQSGKVSDYFAFFDAAGKVPVLTNFARQGDTLQLKGLSRADTAFKSFHYGFDFDPALPPMATMRPQPKQLYVDSMARVATGKPFVVGKEGLHYFVRDTTETYGIGLVGVPDRYPRYTFPQQLNRPLVYMSTNQEINDVRNGNEPKRALDRYWLAMSNGNQQTAKRTISAFYRRVEQANKLFTGYKEGWKTDRGMVYIIMGPPNRVNRSKDREVWVYNKRNSQFSEINFTFNKRSNQFVEDHYELSRFVEFQPIWYPAVEAWRNGEIE</sequence>
<keyword evidence="3" id="KW-1185">Reference proteome</keyword>
<evidence type="ECO:0000313" key="3">
    <source>
        <dbReference type="Proteomes" id="UP000198901"/>
    </source>
</evidence>
<dbReference type="NCBIfam" id="TIGR04514">
    <property type="entry name" value="GWxTD_dom"/>
    <property type="match status" value="1"/>
</dbReference>
<dbReference type="PROSITE" id="PS51257">
    <property type="entry name" value="PROKAR_LIPOPROTEIN"/>
    <property type="match status" value="1"/>
</dbReference>
<reference evidence="2 3" key="1">
    <citation type="submission" date="2016-10" db="EMBL/GenBank/DDBJ databases">
        <authorList>
            <person name="de Groot N.N."/>
        </authorList>
    </citation>
    <scope>NUCLEOTIDE SEQUENCE [LARGE SCALE GENOMIC DNA]</scope>
    <source>
        <strain evidence="2 3">DSM 21668</strain>
    </source>
</reference>
<dbReference type="RefSeq" id="WP_143011152.1">
    <property type="nucleotide sequence ID" value="NZ_FNGS01000007.1"/>
</dbReference>
<protein>
    <submittedName>
        <fullName evidence="2">GWxTD domain-containing protein</fullName>
    </submittedName>
</protein>
<evidence type="ECO:0000313" key="2">
    <source>
        <dbReference type="EMBL" id="SDM54654.1"/>
    </source>
</evidence>
<dbReference type="OrthoDB" id="9814412at2"/>
<name>A0A1G9U4R8_9BACT</name>
<feature type="domain" description="GWxTD" evidence="1">
    <location>
        <begin position="245"/>
        <end position="418"/>
    </location>
</feature>
<dbReference type="Pfam" id="PF20094">
    <property type="entry name" value="GWxTD_dom"/>
    <property type="match status" value="1"/>
</dbReference>
<evidence type="ECO:0000259" key="1">
    <source>
        <dbReference type="Pfam" id="PF20094"/>
    </source>
</evidence>
<proteinExistence type="predicted"/>
<accession>A0A1G9U4R8</accession>
<dbReference type="AlphaFoldDB" id="A0A1G9U4R8"/>
<dbReference type="EMBL" id="FNGS01000007">
    <property type="protein sequence ID" value="SDM54654.1"/>
    <property type="molecule type" value="Genomic_DNA"/>
</dbReference>
<organism evidence="2 3">
    <name type="scientific">Siphonobacter aquaeclarae</name>
    <dbReference type="NCBI Taxonomy" id="563176"/>
    <lineage>
        <taxon>Bacteria</taxon>
        <taxon>Pseudomonadati</taxon>
        <taxon>Bacteroidota</taxon>
        <taxon>Cytophagia</taxon>
        <taxon>Cytophagales</taxon>
        <taxon>Cytophagaceae</taxon>
        <taxon>Siphonobacter</taxon>
    </lineage>
</organism>
<dbReference type="InterPro" id="IPR030959">
    <property type="entry name" value="GWxTD_dom"/>
</dbReference>
<gene>
    <name evidence="2" type="ORF">SAMN04488090_3661</name>
</gene>
<dbReference type="Proteomes" id="UP000198901">
    <property type="component" value="Unassembled WGS sequence"/>
</dbReference>
<dbReference type="STRING" id="563176.SAMN04488090_3661"/>